<name>E1EXW4_GIAIA</name>
<dbReference type="PANTHER" id="PTHR24120:SF4">
    <property type="entry name" value="GH07239P"/>
    <property type="match status" value="1"/>
</dbReference>
<feature type="compositionally biased region" description="Basic and acidic residues" evidence="1">
    <location>
        <begin position="508"/>
        <end position="517"/>
    </location>
</feature>
<dbReference type="STRING" id="658858.E1EXW4"/>
<sequence>MISREEWFHAINSKEYNVVATYAKDCSGMRDNYGNTGLMCAVLGNDPYMVQLLASHEAGMVSATGRTALYMAVAAGHTELCYILASRERHILTEQNRTMLMVAVEMGNLDIVAVLLPYFGSERDVAGFSALDLAVLTQDTDLLQLLLDAQNPNEHDLSIALSIARDNSYTSVIQLLERHARNSSAETCNNCKALAAKLAMQTELLAYLNRLVNSFYQTQSLTQRTMPNFSSMSTSVMDVAQESYPSQHTIGGHSLHAPQLSSFQSNLEQSLMTAGQSTIQYEDPARASSSLTRPTLLNPSINPSYQSYAPTTFTQLHQHPTFTSLANRYAQFQELNANFQLLSAEYNQLKERQNARSKSSVIPLSTNHNVFSHKEKGVMGGNEDPGYDDNALAVYPTTPGSTKRKSVNRASSKSNRFFGKRYMELDNTPSWPALPDEGNETPLKASPLRKTPSQQHRLTCKEDLQSKVLPITPLGHWHDSLSDLKEDLDSIPRLPDVPPSDSEPDSGNDARDVRKSVSGETNLMRAARENDLATARKFLHTEARVRLLDGTTALMVAAKFNSRELVHLLSSIEVGMQDNEGRSALHHAAEHDSLDAFQILYYQEKNLKMHSGLSVEDLAKQKNASKVLAYLLELRSDQISHSPQRNKVETIPISSQNSLGSKPVSKSKQIQDIIDFYKAEQMANQKTSSEQVRLVPQIKNDKDGGIPPSVSLSVYDTPSSPQAPELLPGKSESVHPIIIPAHPKQILEEVPIITNHSTVSKPENTAVTVIPASPRKPPYKRVSSTLILNSEHTAAPHYYTDSSNQSTSLALSHQPVRAGSNLKLRSVSATLENPEDKPYSDEILSLNKRTDGLTKERVKASRRSRSNSASMKSHSPLATGKSELMICVENDEFEMGKNLIEQQHGRGDRTGCTALMYAAKLNRTNFATLLVNYEAGFVNDDDQTAYEIAMSHSNYAVAGIIRPYEKHLQKGSPERKLSLKITDRGSPSCPGLADESDSIFHGIPLSNNSSINDETPQLTQKQYRNTTSTQDLTVEMLFTHPAQQLSTRYTDTSPCTISPTDSPIMRPRGTANSTPLIEAVKVGDLSSLKRYLQEHSGFIDDFGMTALMYAAEIGNQDMVMVLRATEAKIRIPKYSLRTFYELSNGTALMIAAAKGHDSCVRALVPYEGGLADDEGHTALMIASRYAYTKIIKELIPKEARLLDSNGQTALMIAVQNNSGKSHLETIKLLREAELKCIDTTGVTALIWAAFAGQVEVAELLTDEAGLTTNKTHVHGAGFTALMAAAYVGSAPIVELLLPIEGKIVQANGKTVKDWAKSKNIKDMLNMIL</sequence>
<evidence type="ECO:0000256" key="1">
    <source>
        <dbReference type="SAM" id="MobiDB-lite"/>
    </source>
</evidence>
<dbReference type="InterPro" id="IPR002110">
    <property type="entry name" value="Ankyrin_rpt"/>
</dbReference>
<gene>
    <name evidence="2" type="ORF">GLP15_790</name>
</gene>
<proteinExistence type="predicted"/>
<comment type="caution">
    <text evidence="2">The sequence shown here is derived from an EMBL/GenBank/DDBJ whole genome shotgun (WGS) entry which is preliminary data.</text>
</comment>
<dbReference type="SMART" id="SM00248">
    <property type="entry name" value="ANK"/>
    <property type="match status" value="15"/>
</dbReference>
<feature type="region of interest" description="Disordered" evidence="1">
    <location>
        <begin position="489"/>
        <end position="525"/>
    </location>
</feature>
<dbReference type="Proteomes" id="UP000008974">
    <property type="component" value="Unassembled WGS sequence"/>
</dbReference>
<feature type="compositionally biased region" description="Low complexity" evidence="1">
    <location>
        <begin position="866"/>
        <end position="875"/>
    </location>
</feature>
<feature type="compositionally biased region" description="Polar residues" evidence="1">
    <location>
        <begin position="1048"/>
        <end position="1061"/>
    </location>
</feature>
<dbReference type="VEuPathDB" id="GiardiaDB:GLP15_790"/>
<dbReference type="OMA" id="MICVEND"/>
<dbReference type="SUPFAM" id="SSF48403">
    <property type="entry name" value="Ankyrin repeat"/>
    <property type="match status" value="3"/>
</dbReference>
<feature type="compositionally biased region" description="Basic and acidic residues" evidence="1">
    <location>
        <begin position="848"/>
        <end position="859"/>
    </location>
</feature>
<protein>
    <submittedName>
        <fullName evidence="2">Protein 21.1</fullName>
    </submittedName>
</protein>
<reference evidence="2 3" key="1">
    <citation type="journal article" date="2010" name="BMC Genomics">
        <title>Genome analysis and comparative genomics of a Giardia intestinalis assemblage E isolate.</title>
        <authorList>
            <person name="Jerlstrom-Hultqvist J."/>
            <person name="Franzen O."/>
            <person name="Ankarklev J."/>
            <person name="Xu F."/>
            <person name="Nohynkova E."/>
            <person name="Andersson J.O."/>
            <person name="Svard S.G."/>
            <person name="Andersson B."/>
        </authorList>
    </citation>
    <scope>NUCLEOTIDE SEQUENCE [LARGE SCALE GENOMIC DNA]</scope>
    <source>
        <strain evidence="2 3">P15</strain>
    </source>
</reference>
<dbReference type="OrthoDB" id="542841at2759"/>
<feature type="compositionally biased region" description="Polar residues" evidence="1">
    <location>
        <begin position="710"/>
        <end position="722"/>
    </location>
</feature>
<dbReference type="Pfam" id="PF00023">
    <property type="entry name" value="Ank"/>
    <property type="match status" value="1"/>
</dbReference>
<feature type="region of interest" description="Disordered" evidence="1">
    <location>
        <begin position="428"/>
        <end position="456"/>
    </location>
</feature>
<dbReference type="EMBL" id="ACVC01000054">
    <property type="protein sequence ID" value="EFO64948.1"/>
    <property type="molecule type" value="Genomic_DNA"/>
</dbReference>
<dbReference type="Pfam" id="PF12796">
    <property type="entry name" value="Ank_2"/>
    <property type="match status" value="5"/>
</dbReference>
<evidence type="ECO:0000313" key="3">
    <source>
        <dbReference type="Proteomes" id="UP000008974"/>
    </source>
</evidence>
<dbReference type="Gene3D" id="1.25.40.20">
    <property type="entry name" value="Ankyrin repeat-containing domain"/>
    <property type="match status" value="4"/>
</dbReference>
<accession>E1EXW4</accession>
<dbReference type="InterPro" id="IPR036770">
    <property type="entry name" value="Ankyrin_rpt-contain_sf"/>
</dbReference>
<dbReference type="PANTHER" id="PTHR24120">
    <property type="entry name" value="GH07239P"/>
    <property type="match status" value="1"/>
</dbReference>
<feature type="region of interest" description="Disordered" evidence="1">
    <location>
        <begin position="1048"/>
        <end position="1071"/>
    </location>
</feature>
<feature type="region of interest" description="Disordered" evidence="1">
    <location>
        <begin position="832"/>
        <end position="877"/>
    </location>
</feature>
<organism evidence="2 3">
    <name type="scientific">Giardia intestinalis (strain P15)</name>
    <name type="common">Giardia lamblia</name>
    <dbReference type="NCBI Taxonomy" id="658858"/>
    <lineage>
        <taxon>Eukaryota</taxon>
        <taxon>Metamonada</taxon>
        <taxon>Diplomonadida</taxon>
        <taxon>Hexamitidae</taxon>
        <taxon>Giardiinae</taxon>
        <taxon>Giardia</taxon>
    </lineage>
</organism>
<feature type="region of interest" description="Disordered" evidence="1">
    <location>
        <begin position="699"/>
        <end position="729"/>
    </location>
</feature>
<evidence type="ECO:0000313" key="2">
    <source>
        <dbReference type="EMBL" id="EFO64948.1"/>
    </source>
</evidence>